<proteinExistence type="inferred from homology"/>
<feature type="signal peptide" evidence="7">
    <location>
        <begin position="1"/>
        <end position="18"/>
    </location>
</feature>
<evidence type="ECO:0000256" key="7">
    <source>
        <dbReference type="SAM" id="SignalP"/>
    </source>
</evidence>
<keyword evidence="2" id="KW-0121">Carboxypeptidase</keyword>
<keyword evidence="3" id="KW-0645">Protease</keyword>
<dbReference type="InterPro" id="IPR001563">
    <property type="entry name" value="Peptidase_S10"/>
</dbReference>
<evidence type="ECO:0000256" key="5">
    <source>
        <dbReference type="ARBA" id="ARBA00022801"/>
    </source>
</evidence>
<protein>
    <recommendedName>
        <fullName evidence="9">Carboxypeptidase</fullName>
    </recommendedName>
</protein>
<keyword evidence="6" id="KW-0325">Glycoprotein</keyword>
<evidence type="ECO:0000256" key="1">
    <source>
        <dbReference type="ARBA" id="ARBA00009431"/>
    </source>
</evidence>
<reference evidence="8" key="1">
    <citation type="submission" date="2015-11" db="EMBL/GenBank/DDBJ databases">
        <title>De novo transcriptome assembly of four potential Pierce s Disease insect vectors from Arizona vineyards.</title>
        <authorList>
            <person name="Tassone E.E."/>
        </authorList>
    </citation>
    <scope>NUCLEOTIDE SEQUENCE</scope>
</reference>
<dbReference type="EMBL" id="GECZ01018132">
    <property type="protein sequence ID" value="JAS51637.1"/>
    <property type="molecule type" value="Transcribed_RNA"/>
</dbReference>
<dbReference type="Pfam" id="PF00450">
    <property type="entry name" value="Peptidase_S10"/>
    <property type="match status" value="1"/>
</dbReference>
<accession>A0A1B6FN54</accession>
<evidence type="ECO:0000256" key="2">
    <source>
        <dbReference type="ARBA" id="ARBA00022645"/>
    </source>
</evidence>
<evidence type="ECO:0008006" key="9">
    <source>
        <dbReference type="Google" id="ProtNLM"/>
    </source>
</evidence>
<keyword evidence="4 7" id="KW-0732">Signal</keyword>
<dbReference type="PRINTS" id="PR00724">
    <property type="entry name" value="CRBOXYPTASEC"/>
</dbReference>
<dbReference type="PANTHER" id="PTHR11802">
    <property type="entry name" value="SERINE PROTEASE FAMILY S10 SERINE CARBOXYPEPTIDASE"/>
    <property type="match status" value="1"/>
</dbReference>
<evidence type="ECO:0000256" key="4">
    <source>
        <dbReference type="ARBA" id="ARBA00022729"/>
    </source>
</evidence>
<evidence type="ECO:0000256" key="3">
    <source>
        <dbReference type="ARBA" id="ARBA00022670"/>
    </source>
</evidence>
<name>A0A1B6FN54_9HEMI</name>
<gene>
    <name evidence="8" type="ORF">g.6175</name>
</gene>
<sequence length="223" mass="25678">MRVLLPFYFCLTLMEVQSVFKLKPIHILPRPSDNIYLGKPLFLTSLLEKGNYATAQYLSKVEPNIGNILSYSGFFTVNKNCDSHLFFWFFPAQKDNWKDAPLLLWLDGGPGSTSLHGVFDRQGPFTSYKEGLRKRKYSWNVKNNYLIIDQPVGTGYSFTGKHCYPTNETAVGEELYQAVLQFHQLFPNFQKGKFFISGSSYAGHYIPALGHMILKYFSTRRLR</sequence>
<evidence type="ECO:0000256" key="6">
    <source>
        <dbReference type="ARBA" id="ARBA00023180"/>
    </source>
</evidence>
<dbReference type="SUPFAM" id="SSF53474">
    <property type="entry name" value="alpha/beta-Hydrolases"/>
    <property type="match status" value="1"/>
</dbReference>
<dbReference type="Gene3D" id="3.40.50.1820">
    <property type="entry name" value="alpha/beta hydrolase"/>
    <property type="match status" value="1"/>
</dbReference>
<dbReference type="InterPro" id="IPR029058">
    <property type="entry name" value="AB_hydrolase_fold"/>
</dbReference>
<dbReference type="GO" id="GO:0004185">
    <property type="term" value="F:serine-type carboxypeptidase activity"/>
    <property type="evidence" value="ECO:0007669"/>
    <property type="project" value="InterPro"/>
</dbReference>
<keyword evidence="5" id="KW-0378">Hydrolase</keyword>
<feature type="chain" id="PRO_5008582963" description="Carboxypeptidase" evidence="7">
    <location>
        <begin position="19"/>
        <end position="223"/>
    </location>
</feature>
<dbReference type="GO" id="GO:0006508">
    <property type="term" value="P:proteolysis"/>
    <property type="evidence" value="ECO:0007669"/>
    <property type="project" value="UniProtKB-KW"/>
</dbReference>
<organism evidence="8">
    <name type="scientific">Cuerna arida</name>
    <dbReference type="NCBI Taxonomy" id="1464854"/>
    <lineage>
        <taxon>Eukaryota</taxon>
        <taxon>Metazoa</taxon>
        <taxon>Ecdysozoa</taxon>
        <taxon>Arthropoda</taxon>
        <taxon>Hexapoda</taxon>
        <taxon>Insecta</taxon>
        <taxon>Pterygota</taxon>
        <taxon>Neoptera</taxon>
        <taxon>Paraneoptera</taxon>
        <taxon>Hemiptera</taxon>
        <taxon>Auchenorrhyncha</taxon>
        <taxon>Membracoidea</taxon>
        <taxon>Cicadellidae</taxon>
        <taxon>Cicadellinae</taxon>
        <taxon>Proconiini</taxon>
        <taxon>Cuerna</taxon>
    </lineage>
</organism>
<dbReference type="PANTHER" id="PTHR11802:SF472">
    <property type="entry name" value="SERINE CARBOXYPEPTIDASE CPVL-RELATED"/>
    <property type="match status" value="1"/>
</dbReference>
<evidence type="ECO:0000313" key="8">
    <source>
        <dbReference type="EMBL" id="JAS51637.1"/>
    </source>
</evidence>
<comment type="similarity">
    <text evidence="1">Belongs to the peptidase S10 family.</text>
</comment>
<dbReference type="AlphaFoldDB" id="A0A1B6FN54"/>